<evidence type="ECO:0000256" key="2">
    <source>
        <dbReference type="SAM" id="Phobius"/>
    </source>
</evidence>
<organism evidence="3 4">
    <name type="scientific">Thioclava nitratireducens</name>
    <dbReference type="NCBI Taxonomy" id="1915078"/>
    <lineage>
        <taxon>Bacteria</taxon>
        <taxon>Pseudomonadati</taxon>
        <taxon>Pseudomonadota</taxon>
        <taxon>Alphaproteobacteria</taxon>
        <taxon>Rhodobacterales</taxon>
        <taxon>Paracoccaceae</taxon>
        <taxon>Thioclava</taxon>
    </lineage>
</organism>
<name>A0ABN4X562_9RHOB</name>
<dbReference type="EMBL" id="CP019437">
    <property type="protein sequence ID" value="AQS47150.1"/>
    <property type="molecule type" value="Genomic_DNA"/>
</dbReference>
<evidence type="ECO:0000313" key="3">
    <source>
        <dbReference type="EMBL" id="AQS47150.1"/>
    </source>
</evidence>
<gene>
    <name evidence="3" type="ORF">BMG03_04570</name>
</gene>
<dbReference type="Proteomes" id="UP000185622">
    <property type="component" value="Chromosome"/>
</dbReference>
<protein>
    <submittedName>
        <fullName evidence="3">Uncharacterized protein</fullName>
    </submittedName>
</protein>
<keyword evidence="4" id="KW-1185">Reference proteome</keyword>
<evidence type="ECO:0000313" key="4">
    <source>
        <dbReference type="Proteomes" id="UP000185622"/>
    </source>
</evidence>
<keyword evidence="2" id="KW-0472">Membrane</keyword>
<keyword evidence="2" id="KW-0812">Transmembrane</keyword>
<feature type="transmembrane region" description="Helical" evidence="2">
    <location>
        <begin position="37"/>
        <end position="55"/>
    </location>
</feature>
<accession>A0ABN4X562</accession>
<reference evidence="3 4" key="1">
    <citation type="submission" date="2017-01" db="EMBL/GenBank/DDBJ databases">
        <title>The complete genome sequence of a sulfur-oxidizing marine bacterium Thioclava sp. 25B10_4T.</title>
        <authorList>
            <person name="Liu Y."/>
            <person name="Lai Q."/>
            <person name="Shao Z."/>
        </authorList>
    </citation>
    <scope>NUCLEOTIDE SEQUENCE [LARGE SCALE GENOMIC DNA]</scope>
    <source>
        <strain evidence="3 4">25B10_4</strain>
    </source>
</reference>
<sequence>MAGELVFYLVSGTANLNWVEMLAREEIKEAPWVSTHLLGLILLTVVNLITIVLLWHEGRRLRTYGCGPNLRGGRDRSSNRPSVAAE</sequence>
<feature type="region of interest" description="Disordered" evidence="1">
    <location>
        <begin position="66"/>
        <end position="86"/>
    </location>
</feature>
<evidence type="ECO:0000256" key="1">
    <source>
        <dbReference type="SAM" id="MobiDB-lite"/>
    </source>
</evidence>
<keyword evidence="2" id="KW-1133">Transmembrane helix</keyword>
<proteinExistence type="predicted"/>